<dbReference type="InterPro" id="IPR055378">
    <property type="entry name" value="GH3_C"/>
</dbReference>
<evidence type="ECO:0000313" key="4">
    <source>
        <dbReference type="Proteomes" id="UP000822152"/>
    </source>
</evidence>
<feature type="domain" description="GH3 C-terminal" evidence="2">
    <location>
        <begin position="97"/>
        <end position="204"/>
    </location>
</feature>
<dbReference type="PANTHER" id="PTHR31901:SF9">
    <property type="entry name" value="GH3 DOMAIN-CONTAINING PROTEIN"/>
    <property type="match status" value="1"/>
</dbReference>
<name>A0ABX2GTF6_9FIRM</name>
<gene>
    <name evidence="3" type="ORF">G4952_14570</name>
</gene>
<comment type="caution">
    <text evidence="3">The sequence shown here is derived from an EMBL/GenBank/DDBJ whole genome shotgun (WGS) entry which is preliminary data.</text>
</comment>
<proteinExistence type="predicted"/>
<feature type="domain" description="GH3 middle" evidence="1">
    <location>
        <begin position="8"/>
        <end position="77"/>
    </location>
</feature>
<accession>A0ABX2GTF6</accession>
<protein>
    <submittedName>
        <fullName evidence="3">GH3 auxin-responsive promoter family protein</fullName>
    </submittedName>
</protein>
<evidence type="ECO:0000259" key="1">
    <source>
        <dbReference type="Pfam" id="PF23571"/>
    </source>
</evidence>
<reference evidence="3 4" key="1">
    <citation type="journal article" date="2020" name="Cell Host Microbe">
        <title>Functional and Genomic Variation between Human-Derived Isolates of Lachnospiraceae Reveals Inter- and Intra-Species Diversity.</title>
        <authorList>
            <person name="Sorbara M.T."/>
            <person name="Littmann E.R."/>
            <person name="Fontana E."/>
            <person name="Moody T.U."/>
            <person name="Kohout C.E."/>
            <person name="Gjonbalaj M."/>
            <person name="Eaton V."/>
            <person name="Seok R."/>
            <person name="Leiner I.M."/>
            <person name="Pamer E.G."/>
        </authorList>
    </citation>
    <scope>NUCLEOTIDE SEQUENCE [LARGE SCALE GENOMIC DNA]</scope>
    <source>
        <strain evidence="3 4">MSK.20.11</strain>
    </source>
</reference>
<evidence type="ECO:0000259" key="2">
    <source>
        <dbReference type="Pfam" id="PF23572"/>
    </source>
</evidence>
<organism evidence="3 4">
    <name type="scientific">Blautia wexlerae</name>
    <dbReference type="NCBI Taxonomy" id="418240"/>
    <lineage>
        <taxon>Bacteria</taxon>
        <taxon>Bacillati</taxon>
        <taxon>Bacillota</taxon>
        <taxon>Clostridia</taxon>
        <taxon>Lachnospirales</taxon>
        <taxon>Lachnospiraceae</taxon>
        <taxon>Blautia</taxon>
    </lineage>
</organism>
<dbReference type="Proteomes" id="UP000822152">
    <property type="component" value="Unassembled WGS sequence"/>
</dbReference>
<dbReference type="Pfam" id="PF23572">
    <property type="entry name" value="GH3_C"/>
    <property type="match status" value="1"/>
</dbReference>
<evidence type="ECO:0000313" key="3">
    <source>
        <dbReference type="EMBL" id="NSF74996.1"/>
    </source>
</evidence>
<dbReference type="InterPro" id="IPR004993">
    <property type="entry name" value="GH3"/>
</dbReference>
<dbReference type="EMBL" id="JAAIPF010000041">
    <property type="protein sequence ID" value="NSF74996.1"/>
    <property type="molecule type" value="Genomic_DNA"/>
</dbReference>
<dbReference type="Pfam" id="PF23571">
    <property type="entry name" value="GH3_M"/>
    <property type="match status" value="1"/>
</dbReference>
<dbReference type="RefSeq" id="WP_173744244.1">
    <property type="nucleotide sequence ID" value="NZ_JAAIPF010000041.1"/>
</dbReference>
<dbReference type="PANTHER" id="PTHR31901">
    <property type="entry name" value="GH3 DOMAIN-CONTAINING PROTEIN"/>
    <property type="match status" value="1"/>
</dbReference>
<sequence>MGDKKSAIVPHSMFYEFLPVDAQDDFSQIVTLDKVEVGRDYEIIMTNANGLYRYRMRDCIRIMDKYNELPLIQFQYRLNQMAEIIDDHTEESAFTKTAMDTALQLGLDLVDYSVYPDRDAPLPRYVYFMEFAHMPEGITREQIRTVVHKNLEKYSPDIKEYIKKGIGAPTELHILQPETYMLYHDLMVFKGRNPAQVKPVHIIINEFHYRFFSKLIEEEWEK</sequence>
<dbReference type="InterPro" id="IPR055377">
    <property type="entry name" value="GH3_M"/>
</dbReference>
<keyword evidence="4" id="KW-1185">Reference proteome</keyword>